<feature type="compositionally biased region" description="Basic and acidic residues" evidence="1">
    <location>
        <begin position="140"/>
        <end position="156"/>
    </location>
</feature>
<feature type="compositionally biased region" description="Gly residues" evidence="1">
    <location>
        <begin position="218"/>
        <end position="227"/>
    </location>
</feature>
<keyword evidence="3" id="KW-1185">Reference proteome</keyword>
<dbReference type="Gramene" id="OMO88995">
    <property type="protein sequence ID" value="OMO88995"/>
    <property type="gene ID" value="CCACVL1_08069"/>
</dbReference>
<feature type="compositionally biased region" description="Low complexity" evidence="1">
    <location>
        <begin position="120"/>
        <end position="139"/>
    </location>
</feature>
<proteinExistence type="predicted"/>
<name>A0A1R3J2E6_COCAP</name>
<feature type="region of interest" description="Disordered" evidence="1">
    <location>
        <begin position="1"/>
        <end position="274"/>
    </location>
</feature>
<evidence type="ECO:0000256" key="1">
    <source>
        <dbReference type="SAM" id="MobiDB-lite"/>
    </source>
</evidence>
<evidence type="ECO:0000313" key="3">
    <source>
        <dbReference type="Proteomes" id="UP000188268"/>
    </source>
</evidence>
<sequence>MGCCLSSTAATRKIDEQKNQNPTKSPHRSPLKPSILQSDKTPPPPPEEEEEEEAVIKEVLVLSETSTLYKKEQEKITQTETPLTLTQPPNTQPDHVSSPIKKPPQQQQEHDLSQVSEMYSMTETMSTTATTTTTATGTKGPKEDEATSKDNSDLKRKSPAKVIKKRPSNGERGSVRARTVDPSPEKRARGRGRGRGLGEVRSSVQRNVGSRSSSPGTGRAGGVGRGSVGKSPTTVTGKTDHSKPVAPMTAEGQSQKEEGGNGDDVVEQQGTESLENPLVSLECFIFL</sequence>
<feature type="compositionally biased region" description="Low complexity" evidence="1">
    <location>
        <begin position="78"/>
        <end position="93"/>
    </location>
</feature>
<feature type="compositionally biased region" description="Basic residues" evidence="1">
    <location>
        <begin position="157"/>
        <end position="167"/>
    </location>
</feature>
<dbReference type="PANTHER" id="PTHR33871:SF20">
    <property type="entry name" value="CALMODULIN-BINDING DOMAIN-CONTAINING PROTEIN"/>
    <property type="match status" value="1"/>
</dbReference>
<gene>
    <name evidence="2" type="ORF">CCACVL1_08069</name>
</gene>
<organism evidence="2 3">
    <name type="scientific">Corchorus capsularis</name>
    <name type="common">Jute</name>
    <dbReference type="NCBI Taxonomy" id="210143"/>
    <lineage>
        <taxon>Eukaryota</taxon>
        <taxon>Viridiplantae</taxon>
        <taxon>Streptophyta</taxon>
        <taxon>Embryophyta</taxon>
        <taxon>Tracheophyta</taxon>
        <taxon>Spermatophyta</taxon>
        <taxon>Magnoliopsida</taxon>
        <taxon>eudicotyledons</taxon>
        <taxon>Gunneridae</taxon>
        <taxon>Pentapetalae</taxon>
        <taxon>rosids</taxon>
        <taxon>malvids</taxon>
        <taxon>Malvales</taxon>
        <taxon>Malvaceae</taxon>
        <taxon>Grewioideae</taxon>
        <taxon>Apeibeae</taxon>
        <taxon>Corchorus</taxon>
    </lineage>
</organism>
<feature type="compositionally biased region" description="Polar residues" evidence="1">
    <location>
        <begin position="202"/>
        <end position="212"/>
    </location>
</feature>
<dbReference type="EMBL" id="AWWV01008849">
    <property type="protein sequence ID" value="OMO88995.1"/>
    <property type="molecule type" value="Genomic_DNA"/>
</dbReference>
<dbReference type="AlphaFoldDB" id="A0A1R3J2E6"/>
<dbReference type="PANTHER" id="PTHR33871">
    <property type="entry name" value="OS05G0503100 PROTEIN-RELATED"/>
    <property type="match status" value="1"/>
</dbReference>
<dbReference type="OrthoDB" id="1922230at2759"/>
<dbReference type="OMA" id="VDQARDP"/>
<protein>
    <submittedName>
        <fullName evidence="2">Uncharacterized protein</fullName>
    </submittedName>
</protein>
<comment type="caution">
    <text evidence="2">The sequence shown here is derived from an EMBL/GenBank/DDBJ whole genome shotgun (WGS) entry which is preliminary data.</text>
</comment>
<evidence type="ECO:0000313" key="2">
    <source>
        <dbReference type="EMBL" id="OMO88995.1"/>
    </source>
</evidence>
<reference evidence="2 3" key="1">
    <citation type="submission" date="2013-09" db="EMBL/GenBank/DDBJ databases">
        <title>Corchorus capsularis genome sequencing.</title>
        <authorList>
            <person name="Alam M."/>
            <person name="Haque M.S."/>
            <person name="Islam M.S."/>
            <person name="Emdad E.M."/>
            <person name="Islam M.M."/>
            <person name="Ahmed B."/>
            <person name="Halim A."/>
            <person name="Hossen Q.M.M."/>
            <person name="Hossain M.Z."/>
            <person name="Ahmed R."/>
            <person name="Khan M.M."/>
            <person name="Islam R."/>
            <person name="Rashid M.M."/>
            <person name="Khan S.A."/>
            <person name="Rahman M.S."/>
            <person name="Alam M."/>
        </authorList>
    </citation>
    <scope>NUCLEOTIDE SEQUENCE [LARGE SCALE GENOMIC DNA]</scope>
    <source>
        <strain evidence="3">cv. CVL-1</strain>
        <tissue evidence="2">Whole seedling</tissue>
    </source>
</reference>
<accession>A0A1R3J2E6</accession>
<dbReference type="Proteomes" id="UP000188268">
    <property type="component" value="Unassembled WGS sequence"/>
</dbReference>
<feature type="compositionally biased region" description="Polar residues" evidence="1">
    <location>
        <begin position="1"/>
        <end position="10"/>
    </location>
</feature>